<gene>
    <name evidence="1" type="ORF">S06H3_19477</name>
</gene>
<organism evidence="1">
    <name type="scientific">marine sediment metagenome</name>
    <dbReference type="NCBI Taxonomy" id="412755"/>
    <lineage>
        <taxon>unclassified sequences</taxon>
        <taxon>metagenomes</taxon>
        <taxon>ecological metagenomes</taxon>
    </lineage>
</organism>
<accession>X1MJ30</accession>
<protein>
    <recommendedName>
        <fullName evidence="2">ParB/Sulfiredoxin domain-containing protein</fullName>
    </recommendedName>
</protein>
<sequence>KIIKDLLLSIRKDENEKVKADLAKKGQIRPGIITCDGIVINGNRRKALLEELYAEAGLEKYKYLEVHVLPSDITKSELWLIEAGIQMSTPQQLDYSPINNLLKLKEGILSGLRIEDMAARIYGVTAEKIKVDIERLDLIDEYLKDFIVKPGKYYLVRYLRPFNIRIMDSISFAAVW</sequence>
<feature type="non-terminal residue" evidence="1">
    <location>
        <position position="1"/>
    </location>
</feature>
<evidence type="ECO:0000313" key="1">
    <source>
        <dbReference type="EMBL" id="GAI06379.1"/>
    </source>
</evidence>
<comment type="caution">
    <text evidence="1">The sequence shown here is derived from an EMBL/GenBank/DDBJ whole genome shotgun (WGS) entry which is preliminary data.</text>
</comment>
<reference evidence="1" key="1">
    <citation type="journal article" date="2014" name="Front. Microbiol.">
        <title>High frequency of phylogenetically diverse reductive dehalogenase-homologous genes in deep subseafloor sedimentary metagenomes.</title>
        <authorList>
            <person name="Kawai M."/>
            <person name="Futagami T."/>
            <person name="Toyoda A."/>
            <person name="Takaki Y."/>
            <person name="Nishi S."/>
            <person name="Hori S."/>
            <person name="Arai W."/>
            <person name="Tsubouchi T."/>
            <person name="Morono Y."/>
            <person name="Uchiyama I."/>
            <person name="Ito T."/>
            <person name="Fujiyama A."/>
            <person name="Inagaki F."/>
            <person name="Takami H."/>
        </authorList>
    </citation>
    <scope>NUCLEOTIDE SEQUENCE</scope>
    <source>
        <strain evidence="1">Expedition CK06-06</strain>
    </source>
</reference>
<name>X1MJ30_9ZZZZ</name>
<dbReference type="EMBL" id="BARV01009979">
    <property type="protein sequence ID" value="GAI06379.1"/>
    <property type="molecule type" value="Genomic_DNA"/>
</dbReference>
<evidence type="ECO:0008006" key="2">
    <source>
        <dbReference type="Google" id="ProtNLM"/>
    </source>
</evidence>
<proteinExistence type="predicted"/>
<dbReference type="AlphaFoldDB" id="X1MJ30"/>